<dbReference type="EMBL" id="CAUYUJ010000867">
    <property type="protein sequence ID" value="CAK0792924.1"/>
    <property type="molecule type" value="Genomic_DNA"/>
</dbReference>
<keyword evidence="1" id="KW-0694">RNA-binding</keyword>
<accession>A0ABN9PNG2</accession>
<feature type="compositionally biased region" description="Low complexity" evidence="2">
    <location>
        <begin position="119"/>
        <end position="160"/>
    </location>
</feature>
<feature type="region of interest" description="Disordered" evidence="2">
    <location>
        <begin position="28"/>
        <end position="252"/>
    </location>
</feature>
<feature type="domain" description="RRM" evidence="3">
    <location>
        <begin position="260"/>
        <end position="346"/>
    </location>
</feature>
<evidence type="ECO:0000313" key="5">
    <source>
        <dbReference type="Proteomes" id="UP001189429"/>
    </source>
</evidence>
<dbReference type="InterPro" id="IPR035979">
    <property type="entry name" value="RBD_domain_sf"/>
</dbReference>
<feature type="compositionally biased region" description="Low complexity" evidence="2">
    <location>
        <begin position="189"/>
        <end position="199"/>
    </location>
</feature>
<evidence type="ECO:0000313" key="4">
    <source>
        <dbReference type="EMBL" id="CAK0792924.1"/>
    </source>
</evidence>
<dbReference type="InterPro" id="IPR012677">
    <property type="entry name" value="Nucleotide-bd_a/b_plait_sf"/>
</dbReference>
<evidence type="ECO:0000259" key="3">
    <source>
        <dbReference type="PROSITE" id="PS50102"/>
    </source>
</evidence>
<feature type="compositionally biased region" description="Low complexity" evidence="2">
    <location>
        <begin position="167"/>
        <end position="181"/>
    </location>
</feature>
<dbReference type="PROSITE" id="PS50102">
    <property type="entry name" value="RRM"/>
    <property type="match status" value="1"/>
</dbReference>
<sequence length="380" mass="40105">MASSAGCGPSQWVNSVISNATCNDSGFSGPPGTCRGDSQGVRMAASSTDTFRPGVHSQPPMQAPPAQEMDAEFWETDDEFDHPRSIATAASSRGGCAPDSAQGAARPASDPRPPPLPGGAPLLHGAARPVHGGRAAPPRPPGVRLRPAARPQQQQTGPPGDWSSQWRAPAHAGGEAAPEARGLGRGRSARPPAWGRPAGACGGERASAGTPEERRVEQRRQLPERRAGVVGLELQRSGAPSPAEGAALAAPDSGHARATTTLVIRNIPMDTTQRDLLDLIDRTGFANRYDFVYMPTDFDAGTARGHAFVNFATPSVARDFFTMWNGSKLVIAGATSPMLEISASALQGYSENADRWKASRLRRTRNPEHRPFIAERPAAE</sequence>
<dbReference type="Proteomes" id="UP001189429">
    <property type="component" value="Unassembled WGS sequence"/>
</dbReference>
<protein>
    <recommendedName>
        <fullName evidence="3">RRM domain-containing protein</fullName>
    </recommendedName>
</protein>
<feature type="compositionally biased region" description="Low complexity" evidence="2">
    <location>
        <begin position="58"/>
        <end position="67"/>
    </location>
</feature>
<dbReference type="Pfam" id="PF04059">
    <property type="entry name" value="RRM_2"/>
    <property type="match status" value="1"/>
</dbReference>
<comment type="caution">
    <text evidence="4">The sequence shown here is derived from an EMBL/GenBank/DDBJ whole genome shotgun (WGS) entry which is preliminary data.</text>
</comment>
<name>A0ABN9PNG2_9DINO</name>
<proteinExistence type="predicted"/>
<evidence type="ECO:0000256" key="1">
    <source>
        <dbReference type="PROSITE-ProRule" id="PRU00176"/>
    </source>
</evidence>
<evidence type="ECO:0000256" key="2">
    <source>
        <dbReference type="SAM" id="MobiDB-lite"/>
    </source>
</evidence>
<gene>
    <name evidence="4" type="ORF">PCOR1329_LOCUS3369</name>
</gene>
<keyword evidence="5" id="KW-1185">Reference proteome</keyword>
<dbReference type="SUPFAM" id="SSF54928">
    <property type="entry name" value="RNA-binding domain, RBD"/>
    <property type="match status" value="1"/>
</dbReference>
<dbReference type="Gene3D" id="3.30.70.330">
    <property type="match status" value="1"/>
</dbReference>
<feature type="compositionally biased region" description="Acidic residues" evidence="2">
    <location>
        <begin position="69"/>
        <end position="80"/>
    </location>
</feature>
<reference evidence="4" key="1">
    <citation type="submission" date="2023-10" db="EMBL/GenBank/DDBJ databases">
        <authorList>
            <person name="Chen Y."/>
            <person name="Shah S."/>
            <person name="Dougan E. K."/>
            <person name="Thang M."/>
            <person name="Chan C."/>
        </authorList>
    </citation>
    <scope>NUCLEOTIDE SEQUENCE [LARGE SCALE GENOMIC DNA]</scope>
</reference>
<dbReference type="SMART" id="SM00360">
    <property type="entry name" value="RRM"/>
    <property type="match status" value="1"/>
</dbReference>
<organism evidence="4 5">
    <name type="scientific">Prorocentrum cordatum</name>
    <dbReference type="NCBI Taxonomy" id="2364126"/>
    <lineage>
        <taxon>Eukaryota</taxon>
        <taxon>Sar</taxon>
        <taxon>Alveolata</taxon>
        <taxon>Dinophyceae</taxon>
        <taxon>Prorocentrales</taxon>
        <taxon>Prorocentraceae</taxon>
        <taxon>Prorocentrum</taxon>
    </lineage>
</organism>
<feature type="compositionally biased region" description="Basic and acidic residues" evidence="2">
    <location>
        <begin position="211"/>
        <end position="227"/>
    </location>
</feature>
<dbReference type="InterPro" id="IPR007201">
    <property type="entry name" value="Mei2-like_Rrm_C"/>
</dbReference>
<feature type="compositionally biased region" description="Low complexity" evidence="2">
    <location>
        <begin position="237"/>
        <end position="252"/>
    </location>
</feature>
<dbReference type="InterPro" id="IPR000504">
    <property type="entry name" value="RRM_dom"/>
</dbReference>